<evidence type="ECO:0000256" key="3">
    <source>
        <dbReference type="PROSITE-ProRule" id="PRU00708"/>
    </source>
</evidence>
<dbReference type="NCBIfam" id="TIGR00756">
    <property type="entry name" value="PPR"/>
    <property type="match status" value="4"/>
</dbReference>
<feature type="repeat" description="PPR" evidence="3">
    <location>
        <begin position="180"/>
        <end position="214"/>
    </location>
</feature>
<proteinExistence type="inferred from homology"/>
<evidence type="ECO:0000313" key="5">
    <source>
        <dbReference type="Proteomes" id="UP000554482"/>
    </source>
</evidence>
<keyword evidence="5" id="KW-1185">Reference proteome</keyword>
<dbReference type="InterPro" id="IPR011990">
    <property type="entry name" value="TPR-like_helical_dom_sf"/>
</dbReference>
<dbReference type="Gene3D" id="1.25.40.10">
    <property type="entry name" value="Tetratricopeptide repeat domain"/>
    <property type="match status" value="2"/>
</dbReference>
<comment type="caution">
    <text evidence="4">The sequence shown here is derived from an EMBL/GenBank/DDBJ whole genome shotgun (WGS) entry which is preliminary data.</text>
</comment>
<name>A0A7J6VST0_THATH</name>
<dbReference type="AlphaFoldDB" id="A0A7J6VST0"/>
<gene>
    <name evidence="4" type="ORF">FRX31_022993</name>
</gene>
<evidence type="ECO:0000313" key="4">
    <source>
        <dbReference type="EMBL" id="KAF5187422.1"/>
    </source>
</evidence>
<dbReference type="OrthoDB" id="185373at2759"/>
<keyword evidence="2" id="KW-0677">Repeat</keyword>
<dbReference type="Pfam" id="PF13041">
    <property type="entry name" value="PPR_2"/>
    <property type="match status" value="2"/>
</dbReference>
<feature type="repeat" description="PPR" evidence="3">
    <location>
        <begin position="19"/>
        <end position="53"/>
    </location>
</feature>
<dbReference type="SUPFAM" id="SSF81901">
    <property type="entry name" value="HCP-like"/>
    <property type="match status" value="1"/>
</dbReference>
<dbReference type="Proteomes" id="UP000554482">
    <property type="component" value="Unassembled WGS sequence"/>
</dbReference>
<accession>A0A7J6VST0</accession>
<organism evidence="4 5">
    <name type="scientific">Thalictrum thalictroides</name>
    <name type="common">Rue-anemone</name>
    <name type="synonym">Anemone thalictroides</name>
    <dbReference type="NCBI Taxonomy" id="46969"/>
    <lineage>
        <taxon>Eukaryota</taxon>
        <taxon>Viridiplantae</taxon>
        <taxon>Streptophyta</taxon>
        <taxon>Embryophyta</taxon>
        <taxon>Tracheophyta</taxon>
        <taxon>Spermatophyta</taxon>
        <taxon>Magnoliopsida</taxon>
        <taxon>Ranunculales</taxon>
        <taxon>Ranunculaceae</taxon>
        <taxon>Thalictroideae</taxon>
        <taxon>Thalictrum</taxon>
    </lineage>
</organism>
<dbReference type="PROSITE" id="PS51375">
    <property type="entry name" value="PPR"/>
    <property type="match status" value="4"/>
</dbReference>
<reference evidence="4 5" key="1">
    <citation type="submission" date="2020-06" db="EMBL/GenBank/DDBJ databases">
        <title>Transcriptomic and genomic resources for Thalictrum thalictroides and T. hernandezii: Facilitating candidate gene discovery in an emerging model plant lineage.</title>
        <authorList>
            <person name="Arias T."/>
            <person name="Riano-Pachon D.M."/>
            <person name="Di Stilio V.S."/>
        </authorList>
    </citation>
    <scope>NUCLEOTIDE SEQUENCE [LARGE SCALE GENOMIC DNA]</scope>
    <source>
        <strain evidence="5">cv. WT478/WT964</strain>
        <tissue evidence="4">Leaves</tissue>
    </source>
</reference>
<protein>
    <submittedName>
        <fullName evidence="4">Pentatricopeptide repeat-containing protein</fullName>
    </submittedName>
</protein>
<comment type="similarity">
    <text evidence="1">Belongs to the PPR family. P subfamily.</text>
</comment>
<feature type="repeat" description="PPR" evidence="3">
    <location>
        <begin position="111"/>
        <end position="141"/>
    </location>
</feature>
<dbReference type="Pfam" id="PF01535">
    <property type="entry name" value="PPR"/>
    <property type="match status" value="1"/>
</dbReference>
<feature type="repeat" description="PPR" evidence="3">
    <location>
        <begin position="145"/>
        <end position="179"/>
    </location>
</feature>
<dbReference type="PANTHER" id="PTHR47941">
    <property type="entry name" value="PENTATRICOPEPTIDE REPEAT-CONTAINING PROTEIN 3, MITOCHONDRIAL"/>
    <property type="match status" value="1"/>
</dbReference>
<dbReference type="InterPro" id="IPR002885">
    <property type="entry name" value="PPR_rpt"/>
</dbReference>
<evidence type="ECO:0000256" key="1">
    <source>
        <dbReference type="ARBA" id="ARBA00007626"/>
    </source>
</evidence>
<dbReference type="EMBL" id="JABWDY010028008">
    <property type="protein sequence ID" value="KAF5187422.1"/>
    <property type="molecule type" value="Genomic_DNA"/>
</dbReference>
<evidence type="ECO:0000256" key="2">
    <source>
        <dbReference type="ARBA" id="ARBA00022737"/>
    </source>
</evidence>
<sequence length="260" mass="29515">MTRAQEMLKMMKEKGVPPNARTYNILINGYGRDGQFARCFRILEEMEQLGIKPNEISYENCLYKNNKLPEAEIFLRDIGDRGIPPNAQIYNMLFVKRPRCLEMLMRNLSPNRVIYNTFIRCHAKYGDAQKAFTLHQEMVEKGIHNRMSYNSLIMGHCREGNVLQAIQHFFGMEARGIVPISVTYSILIEGHCRSNDFCGAYDWCKEMLAKGFVPSVSICNELITGLENEGKLQQAELLGHELSEKGSFGCIGSSDLSAVA</sequence>